<reference evidence="3" key="1">
    <citation type="submission" date="2025-08" db="UniProtKB">
        <authorList>
            <consortium name="RefSeq"/>
        </authorList>
    </citation>
    <scope>IDENTIFICATION</scope>
    <source>
        <strain evidence="3">Wakin</strain>
        <tissue evidence="3">Muscle</tissue>
    </source>
</reference>
<name>A0A6P6NUH4_CARAU</name>
<keyword evidence="1" id="KW-1133">Transmembrane helix</keyword>
<dbReference type="GeneID" id="113090870"/>
<sequence length="508" mass="58192">MLSNWRTRRSGFLCSQGRRKNFILLTHMCMMIPSILHYTTECSILEQQIDGETLLGLTERMVERLFPVMKHQVTFMKELNKLKNLETEVPQISCTRQEPCENEGSFVAQPWPAVYNLPVFPPELQAALQRKDPGFKKKDKSHIRALLIQVLFDSITKHTWYPNHKMYGDVLGSLITCFPFLKDGSSSGYDTLLECLRNKFKKERIPLVSSSIVLQMKEKYGIKRKCAGQTDSEELGQQQESAKCRREPLDILAFKDSACSQEIVLDLEVMGEDETSFREHINAITLELRKSNPSYSEVKNRMKRTLFKRVQLMDRPAAEVMEQFPFLGVPQLMLHEMTMRFGTDLAKNMETSLNEMAPNIIRSAKEGSQKKLYANLTGLAEETTEGLVRNAALILLPALFKENASFLYCVDSEPKGATPTIVFNGSPDPLKAESISIIMDNVNIIREADIDMTQAVECLFAVYFLFNVQYPVDIKHTMTFIQKYMLKLRQEHGKRTPIPVLKMYSQLV</sequence>
<organism evidence="2 3">
    <name type="scientific">Carassius auratus</name>
    <name type="common">Goldfish</name>
    <dbReference type="NCBI Taxonomy" id="7957"/>
    <lineage>
        <taxon>Eukaryota</taxon>
        <taxon>Metazoa</taxon>
        <taxon>Chordata</taxon>
        <taxon>Craniata</taxon>
        <taxon>Vertebrata</taxon>
        <taxon>Euteleostomi</taxon>
        <taxon>Actinopterygii</taxon>
        <taxon>Neopterygii</taxon>
        <taxon>Teleostei</taxon>
        <taxon>Ostariophysi</taxon>
        <taxon>Cypriniformes</taxon>
        <taxon>Cyprinidae</taxon>
        <taxon>Cyprininae</taxon>
        <taxon>Carassius</taxon>
    </lineage>
</organism>
<evidence type="ECO:0000256" key="1">
    <source>
        <dbReference type="SAM" id="Phobius"/>
    </source>
</evidence>
<feature type="transmembrane region" description="Helical" evidence="1">
    <location>
        <begin position="21"/>
        <end position="39"/>
    </location>
</feature>
<protein>
    <submittedName>
        <fullName evidence="3">Uncharacterized protein LOC113090870 isoform X2</fullName>
    </submittedName>
</protein>
<accession>A0A6P6NUH4</accession>
<dbReference type="PANTHER" id="PTHR47302:SF1">
    <property type="entry name" value="STERILE ALPHA MOTIF DOMAIN-CONTAINING PROTEIN 3"/>
    <property type="match status" value="1"/>
</dbReference>
<gene>
    <name evidence="3" type="primary">LOC113090870</name>
</gene>
<keyword evidence="2" id="KW-1185">Reference proteome</keyword>
<dbReference type="Proteomes" id="UP000515129">
    <property type="component" value="Unplaced"/>
</dbReference>
<evidence type="ECO:0000313" key="2">
    <source>
        <dbReference type="Proteomes" id="UP000515129"/>
    </source>
</evidence>
<dbReference type="InterPro" id="IPR042812">
    <property type="entry name" value="SAMD3"/>
</dbReference>
<dbReference type="RefSeq" id="XP_026112258.1">
    <property type="nucleotide sequence ID" value="XM_026256473.1"/>
</dbReference>
<keyword evidence="1" id="KW-0472">Membrane</keyword>
<dbReference type="AlphaFoldDB" id="A0A6P6NUH4"/>
<evidence type="ECO:0000313" key="3">
    <source>
        <dbReference type="RefSeq" id="XP_026112258.1"/>
    </source>
</evidence>
<keyword evidence="1" id="KW-0812">Transmembrane</keyword>
<proteinExistence type="predicted"/>
<dbReference type="PANTHER" id="PTHR47302">
    <property type="entry name" value="STERILE ALPHA MOTIF DOMAIN-CONTAINING PROTEIN 3"/>
    <property type="match status" value="1"/>
</dbReference>